<evidence type="ECO:0008006" key="7">
    <source>
        <dbReference type="Google" id="ProtNLM"/>
    </source>
</evidence>
<feature type="compositionally biased region" description="Acidic residues" evidence="4">
    <location>
        <begin position="1687"/>
        <end position="1700"/>
    </location>
</feature>
<dbReference type="SUPFAM" id="SSF48403">
    <property type="entry name" value="Ankyrin repeat"/>
    <property type="match status" value="2"/>
</dbReference>
<dbReference type="GeneID" id="87918684"/>
<dbReference type="Pfam" id="PF12796">
    <property type="entry name" value="Ank_2"/>
    <property type="match status" value="4"/>
</dbReference>
<feature type="repeat" description="ANK" evidence="3">
    <location>
        <begin position="1261"/>
        <end position="1293"/>
    </location>
</feature>
<dbReference type="PANTHER" id="PTHR24198:SF165">
    <property type="entry name" value="ANKYRIN REPEAT-CONTAINING PROTEIN-RELATED"/>
    <property type="match status" value="1"/>
</dbReference>
<comment type="caution">
    <text evidence="5">The sequence shown here is derived from an EMBL/GenBank/DDBJ whole genome shotgun (WGS) entry which is preliminary data.</text>
</comment>
<evidence type="ECO:0000256" key="2">
    <source>
        <dbReference type="ARBA" id="ARBA00023043"/>
    </source>
</evidence>
<keyword evidence="6" id="KW-1185">Reference proteome</keyword>
<dbReference type="PRINTS" id="PR01415">
    <property type="entry name" value="ANKYRIN"/>
</dbReference>
<feature type="compositionally biased region" description="Basic and acidic residues" evidence="4">
    <location>
        <begin position="54"/>
        <end position="64"/>
    </location>
</feature>
<evidence type="ECO:0000256" key="3">
    <source>
        <dbReference type="PROSITE-ProRule" id="PRU00023"/>
    </source>
</evidence>
<dbReference type="Gene3D" id="1.25.40.20">
    <property type="entry name" value="Ankyrin repeat-containing domain"/>
    <property type="match status" value="4"/>
</dbReference>
<gene>
    <name evidence="5" type="ORF">Triagg1_4382</name>
</gene>
<feature type="compositionally biased region" description="Polar residues" evidence="4">
    <location>
        <begin position="12"/>
        <end position="21"/>
    </location>
</feature>
<feature type="repeat" description="ANK" evidence="3">
    <location>
        <begin position="1096"/>
        <end position="1128"/>
    </location>
</feature>
<evidence type="ECO:0000313" key="5">
    <source>
        <dbReference type="EMBL" id="KAK4076779.1"/>
    </source>
</evidence>
<feature type="repeat" description="ANK" evidence="3">
    <location>
        <begin position="1293"/>
        <end position="1326"/>
    </location>
</feature>
<dbReference type="Pfam" id="PF00023">
    <property type="entry name" value="Ank"/>
    <property type="match status" value="1"/>
</dbReference>
<evidence type="ECO:0000256" key="1">
    <source>
        <dbReference type="ARBA" id="ARBA00022737"/>
    </source>
</evidence>
<keyword evidence="1" id="KW-0677">Repeat</keyword>
<dbReference type="PANTHER" id="PTHR24198">
    <property type="entry name" value="ANKYRIN REPEAT AND PROTEIN KINASE DOMAIN-CONTAINING PROTEIN"/>
    <property type="match status" value="1"/>
</dbReference>
<feature type="region of interest" description="Disordered" evidence="4">
    <location>
        <begin position="1659"/>
        <end position="1700"/>
    </location>
</feature>
<feature type="repeat" description="ANK" evidence="3">
    <location>
        <begin position="1129"/>
        <end position="1161"/>
    </location>
</feature>
<proteinExistence type="predicted"/>
<dbReference type="SMART" id="SM00248">
    <property type="entry name" value="ANK"/>
    <property type="match status" value="21"/>
</dbReference>
<keyword evidence="2 3" id="KW-0040">ANK repeat</keyword>
<reference evidence="5" key="1">
    <citation type="submission" date="2023-11" db="EMBL/GenBank/DDBJ databases">
        <title>The genome sequences of three competitors of mushroom-forming fungi.</title>
        <authorList>
            <person name="Beijen E."/>
            <person name="Ohm R.A."/>
        </authorList>
    </citation>
    <scope>NUCLEOTIDE SEQUENCE</scope>
    <source>
        <strain evidence="5">CBS 100526</strain>
    </source>
</reference>
<feature type="repeat" description="ANK" evidence="3">
    <location>
        <begin position="928"/>
        <end position="960"/>
    </location>
</feature>
<name>A0AAE1M1J6_9HYPO</name>
<feature type="region of interest" description="Disordered" evidence="4">
    <location>
        <begin position="1"/>
        <end position="34"/>
    </location>
</feature>
<evidence type="ECO:0000256" key="4">
    <source>
        <dbReference type="SAM" id="MobiDB-lite"/>
    </source>
</evidence>
<dbReference type="PROSITE" id="PS50297">
    <property type="entry name" value="ANK_REP_REGION"/>
    <property type="match status" value="5"/>
</dbReference>
<feature type="repeat" description="ANK" evidence="3">
    <location>
        <begin position="1397"/>
        <end position="1429"/>
    </location>
</feature>
<dbReference type="InterPro" id="IPR002110">
    <property type="entry name" value="Ankyrin_rpt"/>
</dbReference>
<feature type="repeat" description="ANK" evidence="3">
    <location>
        <begin position="1162"/>
        <end position="1194"/>
    </location>
</feature>
<organism evidence="5 6">
    <name type="scientific">Trichoderma aggressivum f. europaeum</name>
    <dbReference type="NCBI Taxonomy" id="173218"/>
    <lineage>
        <taxon>Eukaryota</taxon>
        <taxon>Fungi</taxon>
        <taxon>Dikarya</taxon>
        <taxon>Ascomycota</taxon>
        <taxon>Pezizomycotina</taxon>
        <taxon>Sordariomycetes</taxon>
        <taxon>Hypocreomycetidae</taxon>
        <taxon>Hypocreales</taxon>
        <taxon>Hypocreaceae</taxon>
        <taxon>Trichoderma</taxon>
    </lineage>
</organism>
<feature type="repeat" description="ANK" evidence="3">
    <location>
        <begin position="1536"/>
        <end position="1572"/>
    </location>
</feature>
<dbReference type="Proteomes" id="UP001273209">
    <property type="component" value="Unassembled WGS sequence"/>
</dbReference>
<protein>
    <recommendedName>
        <fullName evidence="7">Ankyrin repeat protein</fullName>
    </recommendedName>
</protein>
<feature type="repeat" description="ANK" evidence="3">
    <location>
        <begin position="1029"/>
        <end position="1061"/>
    </location>
</feature>
<feature type="compositionally biased region" description="Acidic residues" evidence="4">
    <location>
        <begin position="22"/>
        <end position="34"/>
    </location>
</feature>
<accession>A0AAE1M1J6</accession>
<evidence type="ECO:0000313" key="6">
    <source>
        <dbReference type="Proteomes" id="UP001273209"/>
    </source>
</evidence>
<feature type="repeat" description="ANK" evidence="3">
    <location>
        <begin position="962"/>
        <end position="994"/>
    </location>
</feature>
<dbReference type="RefSeq" id="XP_062756889.1">
    <property type="nucleotide sequence ID" value="XM_062898779.1"/>
</dbReference>
<dbReference type="InterPro" id="IPR036770">
    <property type="entry name" value="Ankyrin_rpt-contain_sf"/>
</dbReference>
<sequence>MATPVASEAGISATQAGTSEENVLEDAVADEPNEVTDEARFDIIGVHGFHGDEKTWEEKIRDEPDPPSSPDQTRLNRLFSDIAPKGGRFIPFNYDPDEESMGCYTLQGSYRIAHKLLEVVAKSRTPEIRDARRPIYFACQDIGGVIVKTIFFGYPHRSHTIVDLEEQLFWLLSLNNDRHLQSQKMTLVRSLAETISKVNDSFIHTKMPIQARIVNIFSTHDDPTKRIFDKYTATLGIAFEYRLPSVKPHLQLVDVEELDSYAKSIESDEDWLDFTELHNASLRKSLHQASPIYPALNDTPIEYNRELDILSKSDDNHILHIQCTSDADKITESVKSYLSEAKSVKENLYYFRFRSRDVRFNEIPAMLWTFFAQAVYTRPRNPTINSYFPEVCDEYPYEYRRLLHMWHNVVVRRNDSSRLLVLGCFDECDDSVLLFLSEIHHVFTTIEHRLRIVIITTKGTAKDSLIVDTLSKFPTENITRIDYNLPTSEPLHDGFNVSMLLQQSHYYAVNGLRDKIEALLSSCSNDESLRHLLIEYFKSTPDPSISFTRILARSQTPSPELIFATILENIPEKYRLWAQKLLSWMLSSFRRLRVSEFCRISDLCLGDKVDAYTERSPIRGHITTSIRQFGGLLVIVHDEVHFSHASIRYWLKFPGLSEDQSLITKGWYQQTERDRHMTIMQTCLEHLKDNTDQSQAWATQLPYATEFWVSHYKQVDSMRDVLDIFEHQSWLERWIDAYMALPTPFLKPFKNYKPLTIAAHFGFEDIVKSILEKNEYDSETLNLALIQAARTAQLPIFRLLIVRYTNGLDLNKAYVQATLQAALRSESHELCHELLIYVYLPGQRELRQQQPPEQRLETNDGLDIKYPVNDVQETTKEETIPPTASPLSSCLKSCLRLACELDMTDIVAKLLSIGPDNDTTILETTSDDEDSPLQVAVQYSRLESAKLLIAAGTSVAPNSNREIAAPLEVAASHGSSDMTNLLLSYGAPIDSKGLNEHTPLQMACTRGNFAAAESLLRHRDFRDYITPDLPSQPLMIAVQRGHHKITEALLRHGADPNAGEDDGRPVLWWAVMKERIDNCRLLLAHKADPNLVLKEREGTPLVIAIMLENMELVKLLVENGADVNQKIDYERTPVYMATYKNHVEIVRYLLSHNADPNITWSNGITPLWHAARQGYSEIVRLLIEAKADIHARNDEYGWTALHTVFDSTETVRVLLEYGADINKMDKREATPLGLGINSNQVNAVKMMLSESKIEPNWSIPSTQRAIRRAVRDGYTDIVSSVLEAGANVDLVDDDNTQLAFWAMSRNDDNMIRTLIEFGADLSHKDKDGDTALHNIRKQTPLASIRRVVNAGGKLDAMNNDLETPLISAIRACNMEVFNYFMTKTIVVDTLNNPSFNKEGAPLHFACARGTLDMVKALIKNGADVNYACASAYGTPLIAASRRWGDDSDIPAESIIRLLLDEGADPKLSAGRVGYPIISASISCSSKVIQLLLDHKASTDVKDPFGRKAAHFACHNTLEVLNSLNLPDSDFAARDIVGRVPLHYAVFRGQLDLVEEVLARSQRVGIDIDVVDDDGWTPLLWAARAPRLLFCEKKLQPSQYEATVAFLLSKGANPSIRGLGLYKEWTVSEVAYYHHADRSKSDIAPQDEFIDCGYDWDEEDEEADTASKAAQSANGEIPVKDQENVEIQFDDEVVEEEDMEL</sequence>
<dbReference type="PROSITE" id="PS50088">
    <property type="entry name" value="ANK_REPEAT"/>
    <property type="match status" value="10"/>
</dbReference>
<dbReference type="EMBL" id="JAWRVG010000013">
    <property type="protein sequence ID" value="KAK4076779.1"/>
    <property type="molecule type" value="Genomic_DNA"/>
</dbReference>
<feature type="region of interest" description="Disordered" evidence="4">
    <location>
        <begin position="54"/>
        <end position="74"/>
    </location>
</feature>